<protein>
    <recommendedName>
        <fullName evidence="3">Isochorismatase</fullName>
    </recommendedName>
</protein>
<proteinExistence type="predicted"/>
<dbReference type="EMBL" id="BMML01000012">
    <property type="protein sequence ID" value="GGN22170.1"/>
    <property type="molecule type" value="Genomic_DNA"/>
</dbReference>
<reference evidence="1" key="1">
    <citation type="journal article" date="2014" name="Int. J. Syst. Evol. Microbiol.">
        <title>Complete genome sequence of Corynebacterium casei LMG S-19264T (=DSM 44701T), isolated from a smear-ripened cheese.</title>
        <authorList>
            <consortium name="US DOE Joint Genome Institute (JGI-PGF)"/>
            <person name="Walter F."/>
            <person name="Albersmeier A."/>
            <person name="Kalinowski J."/>
            <person name="Ruckert C."/>
        </authorList>
    </citation>
    <scope>NUCLEOTIDE SEQUENCE</scope>
    <source>
        <strain evidence="1">CGMCC 4.7110</strain>
    </source>
</reference>
<dbReference type="AlphaFoldDB" id="A0A917XHC2"/>
<evidence type="ECO:0000313" key="1">
    <source>
        <dbReference type="EMBL" id="GGN22170.1"/>
    </source>
</evidence>
<evidence type="ECO:0008006" key="3">
    <source>
        <dbReference type="Google" id="ProtNLM"/>
    </source>
</evidence>
<reference evidence="1" key="2">
    <citation type="submission" date="2020-09" db="EMBL/GenBank/DDBJ databases">
        <authorList>
            <person name="Sun Q."/>
            <person name="Zhou Y."/>
        </authorList>
    </citation>
    <scope>NUCLEOTIDE SEQUENCE</scope>
    <source>
        <strain evidence="1">CGMCC 4.7110</strain>
    </source>
</reference>
<gene>
    <name evidence="1" type="ORF">GCM10011578_053790</name>
</gene>
<name>A0A917XHC2_9ACTN</name>
<comment type="caution">
    <text evidence="1">The sequence shown here is derived from an EMBL/GenBank/DDBJ whole genome shotgun (WGS) entry which is preliminary data.</text>
</comment>
<evidence type="ECO:0000313" key="2">
    <source>
        <dbReference type="Proteomes" id="UP000653411"/>
    </source>
</evidence>
<organism evidence="1 2">
    <name type="scientific">Streptomyces fuscichromogenes</name>
    <dbReference type="NCBI Taxonomy" id="1324013"/>
    <lineage>
        <taxon>Bacteria</taxon>
        <taxon>Bacillati</taxon>
        <taxon>Actinomycetota</taxon>
        <taxon>Actinomycetes</taxon>
        <taxon>Kitasatosporales</taxon>
        <taxon>Streptomycetaceae</taxon>
        <taxon>Streptomyces</taxon>
    </lineage>
</organism>
<sequence>MINIYAPEDAERVVPVPVDLIGRAGTLLRLLDVGTVVLTGQVTEQCVRWT</sequence>
<keyword evidence="2" id="KW-1185">Reference proteome</keyword>
<accession>A0A917XHC2</accession>
<dbReference type="Proteomes" id="UP000653411">
    <property type="component" value="Unassembled WGS sequence"/>
</dbReference>
<dbReference type="RefSeq" id="WP_189265383.1">
    <property type="nucleotide sequence ID" value="NZ_BMML01000012.1"/>
</dbReference>